<feature type="compositionally biased region" description="Low complexity" evidence="1">
    <location>
        <begin position="18"/>
        <end position="27"/>
    </location>
</feature>
<dbReference type="EMBL" id="BAAAUF010000082">
    <property type="protein sequence ID" value="GAA3074376.1"/>
    <property type="molecule type" value="Genomic_DNA"/>
</dbReference>
<comment type="caution">
    <text evidence="2">The sequence shown here is derived from an EMBL/GenBank/DDBJ whole genome shotgun (WGS) entry which is preliminary data.</text>
</comment>
<evidence type="ECO:0000256" key="1">
    <source>
        <dbReference type="SAM" id="MobiDB-lite"/>
    </source>
</evidence>
<evidence type="ECO:0000313" key="2">
    <source>
        <dbReference type="EMBL" id="GAA3074376.1"/>
    </source>
</evidence>
<reference evidence="3" key="1">
    <citation type="journal article" date="2019" name="Int. J. Syst. Evol. Microbiol.">
        <title>The Global Catalogue of Microorganisms (GCM) 10K type strain sequencing project: providing services to taxonomists for standard genome sequencing and annotation.</title>
        <authorList>
            <consortium name="The Broad Institute Genomics Platform"/>
            <consortium name="The Broad Institute Genome Sequencing Center for Infectious Disease"/>
            <person name="Wu L."/>
            <person name="Ma J."/>
        </authorList>
    </citation>
    <scope>NUCLEOTIDE SEQUENCE [LARGE SCALE GENOMIC DNA]</scope>
    <source>
        <strain evidence="3">JCM 9091</strain>
    </source>
</reference>
<evidence type="ECO:0000313" key="3">
    <source>
        <dbReference type="Proteomes" id="UP001501532"/>
    </source>
</evidence>
<feature type="region of interest" description="Disordered" evidence="1">
    <location>
        <begin position="17"/>
        <end position="38"/>
    </location>
</feature>
<name>A0ABP6M526_9ACTN</name>
<organism evidence="2 3">
    <name type="scientific">Streptomyces glomeratus</name>
    <dbReference type="NCBI Taxonomy" id="284452"/>
    <lineage>
        <taxon>Bacteria</taxon>
        <taxon>Bacillati</taxon>
        <taxon>Actinomycetota</taxon>
        <taxon>Actinomycetes</taxon>
        <taxon>Kitasatosporales</taxon>
        <taxon>Streptomycetaceae</taxon>
        <taxon>Streptomyces</taxon>
    </lineage>
</organism>
<proteinExistence type="predicted"/>
<sequence length="97" mass="10471">MSRLVVTEGRAAAGLQSRPVPVRGPLAPRRPRRGRVLPCRADGKGRCEVILQALHQLLTGVPKLQVSVDTSSGVSAVVDRPVRTYIAWVRVVNDALP</sequence>
<keyword evidence="3" id="KW-1185">Reference proteome</keyword>
<protein>
    <submittedName>
        <fullName evidence="2">Uncharacterized protein</fullName>
    </submittedName>
</protein>
<accession>A0ABP6M526</accession>
<dbReference type="Proteomes" id="UP001501532">
    <property type="component" value="Unassembled WGS sequence"/>
</dbReference>
<gene>
    <name evidence="2" type="ORF">GCM10010448_66090</name>
</gene>